<keyword evidence="6" id="KW-1185">Reference proteome</keyword>
<dbReference type="SUPFAM" id="SSF54928">
    <property type="entry name" value="RNA-binding domain, RBD"/>
    <property type="match status" value="2"/>
</dbReference>
<feature type="domain" description="RRM" evidence="4">
    <location>
        <begin position="62"/>
        <end position="141"/>
    </location>
</feature>
<dbReference type="PROSITE" id="PS50102">
    <property type="entry name" value="RRM"/>
    <property type="match status" value="2"/>
</dbReference>
<dbReference type="Gene3D" id="3.30.70.330">
    <property type="match status" value="2"/>
</dbReference>
<dbReference type="InterPro" id="IPR000504">
    <property type="entry name" value="RRM_dom"/>
</dbReference>
<evidence type="ECO:0000256" key="2">
    <source>
        <dbReference type="PROSITE-ProRule" id="PRU00176"/>
    </source>
</evidence>
<dbReference type="AlphaFoldDB" id="A0AAV9MTS8"/>
<evidence type="ECO:0000259" key="4">
    <source>
        <dbReference type="PROSITE" id="PS50102"/>
    </source>
</evidence>
<dbReference type="GeneID" id="89978357"/>
<sequence>MENQGTSPQPQQERQPWRSTASNNWRVKDDSPRAEQPQRRGGGFGRSHDQRESSSQDDSAGTRLYVGNLLYTAQKADIETLFADQGFNVVNVSISTDPFSGRNPSYCFVDLATPDEAQRAIAELNGIEVLGRSLRVSPGVAKRGSTQGSRGGGENGGREIRTKTYERGWAKESREERTGDYKPSFDRWNRNDASSHWQAPLSEGRRLYIGNLPRIEPQSAVDEEMQALFATHLAAEGIKPSAVSKLISPHQSKAAEPGNHYYCFVDLERSEDVETVIAALDGQEGSWGGPLRVNRAREQRDRAEGGRDRKVVREQGLNRDGEERRGGGGGAWRSQQ</sequence>
<accession>A0AAV9MTS8</accession>
<name>A0AAV9MTS8_9EURO</name>
<dbReference type="GO" id="GO:0003723">
    <property type="term" value="F:RNA binding"/>
    <property type="evidence" value="ECO:0007669"/>
    <property type="project" value="UniProtKB-UniRule"/>
</dbReference>
<feature type="domain" description="RRM" evidence="4">
    <location>
        <begin position="205"/>
        <end position="298"/>
    </location>
</feature>
<feature type="compositionally biased region" description="Polar residues" evidence="3">
    <location>
        <begin position="1"/>
        <end position="25"/>
    </location>
</feature>
<keyword evidence="1 2" id="KW-0694">RNA-binding</keyword>
<dbReference type="Proteomes" id="UP001358417">
    <property type="component" value="Unassembled WGS sequence"/>
</dbReference>
<feature type="compositionally biased region" description="Basic and acidic residues" evidence="3">
    <location>
        <begin position="26"/>
        <end position="38"/>
    </location>
</feature>
<dbReference type="PANTHER" id="PTHR21245">
    <property type="entry name" value="HETEROGENEOUS NUCLEAR RIBONUCLEOPROTEIN"/>
    <property type="match status" value="1"/>
</dbReference>
<feature type="compositionally biased region" description="Basic and acidic residues" evidence="3">
    <location>
        <begin position="156"/>
        <end position="181"/>
    </location>
</feature>
<evidence type="ECO:0000313" key="6">
    <source>
        <dbReference type="Proteomes" id="UP001358417"/>
    </source>
</evidence>
<proteinExistence type="predicted"/>
<dbReference type="InterPro" id="IPR035979">
    <property type="entry name" value="RBD_domain_sf"/>
</dbReference>
<feature type="region of interest" description="Disordered" evidence="3">
    <location>
        <begin position="1"/>
        <end position="60"/>
    </location>
</feature>
<dbReference type="InterPro" id="IPR012677">
    <property type="entry name" value="Nucleotide-bd_a/b_plait_sf"/>
</dbReference>
<feature type="compositionally biased region" description="Gly residues" evidence="3">
    <location>
        <begin position="327"/>
        <end position="336"/>
    </location>
</feature>
<dbReference type="RefSeq" id="XP_064700690.1">
    <property type="nucleotide sequence ID" value="XM_064853736.1"/>
</dbReference>
<feature type="region of interest" description="Disordered" evidence="3">
    <location>
        <begin position="287"/>
        <end position="336"/>
    </location>
</feature>
<organism evidence="5 6">
    <name type="scientific">Exophiala bonariae</name>
    <dbReference type="NCBI Taxonomy" id="1690606"/>
    <lineage>
        <taxon>Eukaryota</taxon>
        <taxon>Fungi</taxon>
        <taxon>Dikarya</taxon>
        <taxon>Ascomycota</taxon>
        <taxon>Pezizomycotina</taxon>
        <taxon>Eurotiomycetes</taxon>
        <taxon>Chaetothyriomycetidae</taxon>
        <taxon>Chaetothyriales</taxon>
        <taxon>Herpotrichiellaceae</taxon>
        <taxon>Exophiala</taxon>
    </lineage>
</organism>
<evidence type="ECO:0000256" key="3">
    <source>
        <dbReference type="SAM" id="MobiDB-lite"/>
    </source>
</evidence>
<reference evidence="5 6" key="1">
    <citation type="submission" date="2023-08" db="EMBL/GenBank/DDBJ databases">
        <title>Black Yeasts Isolated from many extreme environments.</title>
        <authorList>
            <person name="Coleine C."/>
            <person name="Stajich J.E."/>
            <person name="Selbmann L."/>
        </authorList>
    </citation>
    <scope>NUCLEOTIDE SEQUENCE [LARGE SCALE GENOMIC DNA]</scope>
    <source>
        <strain evidence="5 6">CCFEE 5792</strain>
    </source>
</reference>
<evidence type="ECO:0000313" key="5">
    <source>
        <dbReference type="EMBL" id="KAK5045051.1"/>
    </source>
</evidence>
<feature type="compositionally biased region" description="Basic and acidic residues" evidence="3">
    <location>
        <begin position="295"/>
        <end position="326"/>
    </location>
</feature>
<comment type="caution">
    <text evidence="5">The sequence shown here is derived from an EMBL/GenBank/DDBJ whole genome shotgun (WGS) entry which is preliminary data.</text>
</comment>
<dbReference type="SMART" id="SM00360">
    <property type="entry name" value="RRM"/>
    <property type="match status" value="2"/>
</dbReference>
<evidence type="ECO:0000256" key="1">
    <source>
        <dbReference type="ARBA" id="ARBA00022884"/>
    </source>
</evidence>
<dbReference type="EMBL" id="JAVRRD010000040">
    <property type="protein sequence ID" value="KAK5045051.1"/>
    <property type="molecule type" value="Genomic_DNA"/>
</dbReference>
<dbReference type="Pfam" id="PF00076">
    <property type="entry name" value="RRM_1"/>
    <property type="match status" value="1"/>
</dbReference>
<protein>
    <recommendedName>
        <fullName evidence="4">RRM domain-containing protein</fullName>
    </recommendedName>
</protein>
<feature type="region of interest" description="Disordered" evidence="3">
    <location>
        <begin position="138"/>
        <end position="181"/>
    </location>
</feature>
<gene>
    <name evidence="5" type="ORF">LTR84_010199</name>
</gene>